<feature type="domain" description="HD-GYP" evidence="1">
    <location>
        <begin position="323"/>
        <end position="517"/>
    </location>
</feature>
<dbReference type="InterPro" id="IPR029016">
    <property type="entry name" value="GAF-like_dom_sf"/>
</dbReference>
<dbReference type="PROSITE" id="PS51832">
    <property type="entry name" value="HD_GYP"/>
    <property type="match status" value="1"/>
</dbReference>
<dbReference type="PANTHER" id="PTHR43155">
    <property type="entry name" value="CYCLIC DI-GMP PHOSPHODIESTERASE PA4108-RELATED"/>
    <property type="match status" value="1"/>
</dbReference>
<dbReference type="Gene3D" id="3.30.450.40">
    <property type="match status" value="1"/>
</dbReference>
<gene>
    <name evidence="2" type="ORF">AUJ95_00085</name>
</gene>
<dbReference type="SMART" id="SM00065">
    <property type="entry name" value="GAF"/>
    <property type="match status" value="1"/>
</dbReference>
<dbReference type="SUPFAM" id="SSF55781">
    <property type="entry name" value="GAF domain-like"/>
    <property type="match status" value="1"/>
</dbReference>
<dbReference type="Proteomes" id="UP000183085">
    <property type="component" value="Unassembled WGS sequence"/>
</dbReference>
<dbReference type="Pfam" id="PF13487">
    <property type="entry name" value="HD_5"/>
    <property type="match status" value="1"/>
</dbReference>
<evidence type="ECO:0000259" key="1">
    <source>
        <dbReference type="PROSITE" id="PS51832"/>
    </source>
</evidence>
<proteinExistence type="predicted"/>
<protein>
    <recommendedName>
        <fullName evidence="1">HD-GYP domain-containing protein</fullName>
    </recommendedName>
</protein>
<dbReference type="SUPFAM" id="SSF109604">
    <property type="entry name" value="HD-domain/PDEase-like"/>
    <property type="match status" value="1"/>
</dbReference>
<comment type="caution">
    <text evidence="2">The sequence shown here is derived from an EMBL/GenBank/DDBJ whole genome shotgun (WGS) entry which is preliminary data.</text>
</comment>
<dbReference type="PANTHER" id="PTHR43155:SF2">
    <property type="entry name" value="CYCLIC DI-GMP PHOSPHODIESTERASE PA4108"/>
    <property type="match status" value="1"/>
</dbReference>
<dbReference type="Gene3D" id="1.10.3210.10">
    <property type="entry name" value="Hypothetical protein af1432"/>
    <property type="match status" value="1"/>
</dbReference>
<dbReference type="Pfam" id="PF13185">
    <property type="entry name" value="GAF_2"/>
    <property type="match status" value="1"/>
</dbReference>
<accession>A0A1J5ELZ9</accession>
<sequence length="517" mass="57533">MPRQCTLSRLIVSSRIHQIIKMLQKASGLNMWLINERGEVIDGEVDSSICLEFYAETLKRLSAMGKGEQVISPTGNLCLIVPIVLRDNLVGGMVSEELCSRNKTTNKEVAPLAGVAPLANVRPSLPKKKLDTILKDMEATSKLISELYNDKILLKQKDTEIAAISQISKTMIAHAELKDVLDTIVKNTAKIMNTKKCSLRLLDQGKKELVMTVSCGLSKKYVDERHEIKIGNSIIGRVAETKRPIAVEDVRINNLLENPQQVIDEGIVSMLSVPLLMRDSILGVLTVYSTRPHEYTMDEIQVLSNLTVHSAIAIENKRLITVIKTNLINITRSLAEAIEAKDSHTRGHCERTAWYAVATARELNMPKAVIETIEIATLLHDIGKIGIPENILLKPGGLTQDEFEKVKNHPFISFKILSSGEFPKDIVTGVSQHHERIDGRGYPNGLSGDEISLEARIIEVADSFEAMVSNRPYRNALDIDAAIMELKRCAGKQFDPKVVDAFLNVLEKRKEKFGEYI</sequence>
<evidence type="ECO:0000313" key="3">
    <source>
        <dbReference type="Proteomes" id="UP000183085"/>
    </source>
</evidence>
<evidence type="ECO:0000313" key="2">
    <source>
        <dbReference type="EMBL" id="OIP43816.1"/>
    </source>
</evidence>
<dbReference type="InterPro" id="IPR003018">
    <property type="entry name" value="GAF"/>
</dbReference>
<dbReference type="InterPro" id="IPR003607">
    <property type="entry name" value="HD/PDEase_dom"/>
</dbReference>
<dbReference type="AlphaFoldDB" id="A0A1J5ELZ9"/>
<dbReference type="STRING" id="1817895.AUJ95_00085"/>
<dbReference type="InterPro" id="IPR037522">
    <property type="entry name" value="HD_GYP_dom"/>
</dbReference>
<dbReference type="SMART" id="SM00471">
    <property type="entry name" value="HDc"/>
    <property type="match status" value="1"/>
</dbReference>
<name>A0A1J5ELZ9_9BACT</name>
<reference evidence="2 3" key="1">
    <citation type="journal article" date="2016" name="Environ. Microbiol.">
        <title>Genomic resolution of a cold subsurface aquifer community provides metabolic insights for novel microbes adapted to high CO concentrations.</title>
        <authorList>
            <person name="Probst A.J."/>
            <person name="Castelle C.J."/>
            <person name="Singh A."/>
            <person name="Brown C.T."/>
            <person name="Anantharaman K."/>
            <person name="Sharon I."/>
            <person name="Hug L.A."/>
            <person name="Burstein D."/>
            <person name="Emerson J.B."/>
            <person name="Thomas B.C."/>
            <person name="Banfield J.F."/>
        </authorList>
    </citation>
    <scope>NUCLEOTIDE SEQUENCE [LARGE SCALE GENOMIC DNA]</scope>
    <source>
        <strain evidence="2">CG2_30_40_21</strain>
    </source>
</reference>
<dbReference type="CDD" id="cd00077">
    <property type="entry name" value="HDc"/>
    <property type="match status" value="1"/>
</dbReference>
<organism evidence="2 3">
    <name type="scientific">Candidatus Desantisbacteria bacterium CG2_30_40_21</name>
    <dbReference type="NCBI Taxonomy" id="1817895"/>
    <lineage>
        <taxon>Bacteria</taxon>
        <taxon>Candidatus Desantisiibacteriota</taxon>
    </lineage>
</organism>
<dbReference type="EMBL" id="MNYI01000003">
    <property type="protein sequence ID" value="OIP43816.1"/>
    <property type="molecule type" value="Genomic_DNA"/>
</dbReference>